<sequence length="202" mass="22179">MNPGIGGGAFEWVDSVLVKALQNGSWLLIDNVNFCSASVLDRLNALLEPNGVLTVNERGTVDGTILTITPHPDFRLFFAMDPKRGEISRAMRNRGIEIYILGEDDECSFSKEDILSMLTATGLGNSRLSEWLLHLHTTLKSSLPFNERPVIADLLHAGAMFAQLTSKGFSAVEAASHVVEDVYVSNKRSSTTKQVLLLIFML</sequence>
<evidence type="ECO:0000313" key="4">
    <source>
        <dbReference type="EMBL" id="CAL1534631.1"/>
    </source>
</evidence>
<name>A0AAV2HKS9_LYMST</name>
<evidence type="ECO:0000256" key="2">
    <source>
        <dbReference type="ARBA" id="ARBA00022840"/>
    </source>
</evidence>
<organism evidence="4 5">
    <name type="scientific">Lymnaea stagnalis</name>
    <name type="common">Great pond snail</name>
    <name type="synonym">Helix stagnalis</name>
    <dbReference type="NCBI Taxonomy" id="6523"/>
    <lineage>
        <taxon>Eukaryota</taxon>
        <taxon>Metazoa</taxon>
        <taxon>Spiralia</taxon>
        <taxon>Lophotrochozoa</taxon>
        <taxon>Mollusca</taxon>
        <taxon>Gastropoda</taxon>
        <taxon>Heterobranchia</taxon>
        <taxon>Euthyneura</taxon>
        <taxon>Panpulmonata</taxon>
        <taxon>Hygrophila</taxon>
        <taxon>Lymnaeoidea</taxon>
        <taxon>Lymnaeidae</taxon>
        <taxon>Lymnaea</taxon>
    </lineage>
</organism>
<dbReference type="FunFam" id="3.40.50.300:FF:001053">
    <property type="entry name" value="Midasin"/>
    <property type="match status" value="1"/>
</dbReference>
<protein>
    <recommendedName>
        <fullName evidence="3">ATPase dynein-related AAA domain-containing protein</fullName>
    </recommendedName>
</protein>
<evidence type="ECO:0000256" key="1">
    <source>
        <dbReference type="ARBA" id="ARBA00022741"/>
    </source>
</evidence>
<dbReference type="PANTHER" id="PTHR48103:SF2">
    <property type="entry name" value="MIDASIN"/>
    <property type="match status" value="1"/>
</dbReference>
<keyword evidence="5" id="KW-1185">Reference proteome</keyword>
<dbReference type="GO" id="GO:0016887">
    <property type="term" value="F:ATP hydrolysis activity"/>
    <property type="evidence" value="ECO:0007669"/>
    <property type="project" value="InterPro"/>
</dbReference>
<gene>
    <name evidence="4" type="ORF">GSLYS_00008591001</name>
</gene>
<accession>A0AAV2HKS9</accession>
<dbReference type="GO" id="GO:0005524">
    <property type="term" value="F:ATP binding"/>
    <property type="evidence" value="ECO:0007669"/>
    <property type="project" value="UniProtKB-KW"/>
</dbReference>
<dbReference type="InterPro" id="IPR011704">
    <property type="entry name" value="ATPase_dyneun-rel_AAA"/>
</dbReference>
<dbReference type="GO" id="GO:0030687">
    <property type="term" value="C:preribosome, large subunit precursor"/>
    <property type="evidence" value="ECO:0007669"/>
    <property type="project" value="TreeGrafter"/>
</dbReference>
<evidence type="ECO:0000313" key="5">
    <source>
        <dbReference type="Proteomes" id="UP001497497"/>
    </source>
</evidence>
<keyword evidence="1" id="KW-0547">Nucleotide-binding</keyword>
<dbReference type="AlphaFoldDB" id="A0AAV2HKS9"/>
<reference evidence="4 5" key="1">
    <citation type="submission" date="2024-04" db="EMBL/GenBank/DDBJ databases">
        <authorList>
            <consortium name="Genoscope - CEA"/>
            <person name="William W."/>
        </authorList>
    </citation>
    <scope>NUCLEOTIDE SEQUENCE [LARGE SCALE GENOMIC DNA]</scope>
</reference>
<comment type="caution">
    <text evidence="4">The sequence shown here is derived from an EMBL/GenBank/DDBJ whole genome shotgun (WGS) entry which is preliminary data.</text>
</comment>
<keyword evidence="2" id="KW-0067">ATP-binding</keyword>
<dbReference type="SUPFAM" id="SSF52540">
    <property type="entry name" value="P-loop containing nucleoside triphosphate hydrolases"/>
    <property type="match status" value="1"/>
</dbReference>
<dbReference type="GO" id="GO:0000055">
    <property type="term" value="P:ribosomal large subunit export from nucleus"/>
    <property type="evidence" value="ECO:0007669"/>
    <property type="project" value="TreeGrafter"/>
</dbReference>
<dbReference type="EMBL" id="CAXITT010000177">
    <property type="protein sequence ID" value="CAL1534631.1"/>
    <property type="molecule type" value="Genomic_DNA"/>
</dbReference>
<evidence type="ECO:0000259" key="3">
    <source>
        <dbReference type="Pfam" id="PF07728"/>
    </source>
</evidence>
<dbReference type="InterPro" id="IPR027417">
    <property type="entry name" value="P-loop_NTPase"/>
</dbReference>
<proteinExistence type="predicted"/>
<dbReference type="GO" id="GO:0005634">
    <property type="term" value="C:nucleus"/>
    <property type="evidence" value="ECO:0007669"/>
    <property type="project" value="TreeGrafter"/>
</dbReference>
<feature type="domain" description="ATPase dynein-related AAA" evidence="3">
    <location>
        <begin position="7"/>
        <end position="92"/>
    </location>
</feature>
<dbReference type="Pfam" id="PF07728">
    <property type="entry name" value="AAA_5"/>
    <property type="match status" value="1"/>
</dbReference>
<dbReference type="Gene3D" id="3.40.50.300">
    <property type="entry name" value="P-loop containing nucleotide triphosphate hydrolases"/>
    <property type="match status" value="1"/>
</dbReference>
<dbReference type="PANTHER" id="PTHR48103">
    <property type="entry name" value="MIDASIN-RELATED"/>
    <property type="match status" value="1"/>
</dbReference>
<dbReference type="Proteomes" id="UP001497497">
    <property type="component" value="Unassembled WGS sequence"/>
</dbReference>
<dbReference type="GO" id="GO:0000027">
    <property type="term" value="P:ribosomal large subunit assembly"/>
    <property type="evidence" value="ECO:0007669"/>
    <property type="project" value="TreeGrafter"/>
</dbReference>